<dbReference type="FunFam" id="3.30.70.260:FF:000008">
    <property type="entry name" value="D-3-phosphoglycerate dehydrogenase, chloroplastic"/>
    <property type="match status" value="1"/>
</dbReference>
<keyword evidence="7 11" id="KW-0408">Iron</keyword>
<dbReference type="GO" id="GO:0051539">
    <property type="term" value="F:4 iron, 4 sulfur cluster binding"/>
    <property type="evidence" value="ECO:0007669"/>
    <property type="project" value="UniProtKB-UniRule"/>
</dbReference>
<comment type="similarity">
    <text evidence="3 11 12">Belongs to the iron-sulfur dependent L-serine dehydratase family.</text>
</comment>
<dbReference type="Gene3D" id="3.30.1330.90">
    <property type="entry name" value="D-3-phosphoglycerate dehydrogenase, domain 3"/>
    <property type="match status" value="1"/>
</dbReference>
<dbReference type="OrthoDB" id="9813137at2"/>
<dbReference type="Proteomes" id="UP000184404">
    <property type="component" value="Unassembled WGS sequence"/>
</dbReference>
<keyword evidence="6 11" id="KW-0479">Metal-binding</keyword>
<organism evidence="14 15">
    <name type="scientific">Schwartzia succinivorans DSM 10502</name>
    <dbReference type="NCBI Taxonomy" id="1123243"/>
    <lineage>
        <taxon>Bacteria</taxon>
        <taxon>Bacillati</taxon>
        <taxon>Bacillota</taxon>
        <taxon>Negativicutes</taxon>
        <taxon>Selenomonadales</taxon>
        <taxon>Selenomonadaceae</taxon>
        <taxon>Schwartzia</taxon>
    </lineage>
</organism>
<evidence type="ECO:0000256" key="4">
    <source>
        <dbReference type="ARBA" id="ARBA00022432"/>
    </source>
</evidence>
<dbReference type="Pfam" id="PF01842">
    <property type="entry name" value="ACT"/>
    <property type="match status" value="1"/>
</dbReference>
<evidence type="ECO:0000256" key="1">
    <source>
        <dbReference type="ARBA" id="ARBA00001966"/>
    </source>
</evidence>
<evidence type="ECO:0000256" key="6">
    <source>
        <dbReference type="ARBA" id="ARBA00022723"/>
    </source>
</evidence>
<dbReference type="NCBIfam" id="TIGR00719">
    <property type="entry name" value="sda_beta"/>
    <property type="match status" value="1"/>
</dbReference>
<evidence type="ECO:0000256" key="10">
    <source>
        <dbReference type="ARBA" id="ARBA00049406"/>
    </source>
</evidence>
<evidence type="ECO:0000259" key="13">
    <source>
        <dbReference type="PROSITE" id="PS51671"/>
    </source>
</evidence>
<reference evidence="14 15" key="1">
    <citation type="submission" date="2016-11" db="EMBL/GenBank/DDBJ databases">
        <authorList>
            <person name="Jaros S."/>
            <person name="Januszkiewicz K."/>
            <person name="Wedrychowicz H."/>
        </authorList>
    </citation>
    <scope>NUCLEOTIDE SEQUENCE [LARGE SCALE GENOMIC DNA]</scope>
    <source>
        <strain evidence="14 15">DSM 10502</strain>
    </source>
</reference>
<keyword evidence="5 11" id="KW-0004">4Fe-4S</keyword>
<dbReference type="InterPro" id="IPR004643">
    <property type="entry name" value="Fe-S_L-Ser_bsu"/>
</dbReference>
<dbReference type="STRING" id="1123243.SAMN02745190_02078"/>
<dbReference type="InterPro" id="IPR002912">
    <property type="entry name" value="ACT_dom"/>
</dbReference>
<name>A0A1M4ZR57_9FIRM</name>
<comment type="cofactor">
    <cofactor evidence="1 12">
        <name>[4Fe-4S] cluster</name>
        <dbReference type="ChEBI" id="CHEBI:49883"/>
    </cofactor>
</comment>
<dbReference type="InterPro" id="IPR029009">
    <property type="entry name" value="ASB_dom_sf"/>
</dbReference>
<evidence type="ECO:0000256" key="3">
    <source>
        <dbReference type="ARBA" id="ARBA00008636"/>
    </source>
</evidence>
<comment type="catalytic activity">
    <reaction evidence="10 11 12">
        <text>L-serine = pyruvate + NH4(+)</text>
        <dbReference type="Rhea" id="RHEA:19169"/>
        <dbReference type="ChEBI" id="CHEBI:15361"/>
        <dbReference type="ChEBI" id="CHEBI:28938"/>
        <dbReference type="ChEBI" id="CHEBI:33384"/>
        <dbReference type="EC" id="4.3.1.17"/>
    </reaction>
</comment>
<dbReference type="InterPro" id="IPR045865">
    <property type="entry name" value="ACT-like_dom_sf"/>
</dbReference>
<sequence length="221" mass="23400">MHGVFDIIGPIMIGPSSSHTAGAVRLGLMARKVLGEPVTRAGIMLSGSFAQTYRGHGTDKALIAGVLGMKPDDERIRDSLSIAKEQGLEFAFQKADIPGAHPNTAELHLTGLHQNIAVVRGASVGGGNILITKINDYYVELAGRYPAVVTIQRDQPGVIMNITSILGMGGLNIAFMHVARKNRGEEAMTILELDEEPLPSVIEAIKGVDGIQQAFSIPAIG</sequence>
<keyword evidence="9 11" id="KW-0456">Lyase</keyword>
<evidence type="ECO:0000256" key="8">
    <source>
        <dbReference type="ARBA" id="ARBA00023014"/>
    </source>
</evidence>
<dbReference type="InterPro" id="IPR051318">
    <property type="entry name" value="Fe-S_L-Ser"/>
</dbReference>
<evidence type="ECO:0000256" key="11">
    <source>
        <dbReference type="PIRNR" id="PIRNR036692"/>
    </source>
</evidence>
<dbReference type="GO" id="GO:0046872">
    <property type="term" value="F:metal ion binding"/>
    <property type="evidence" value="ECO:0007669"/>
    <property type="project" value="UniProtKB-UniRule"/>
</dbReference>
<dbReference type="AlphaFoldDB" id="A0A1M4ZR57"/>
<dbReference type="Gene3D" id="3.30.70.260">
    <property type="match status" value="1"/>
</dbReference>
<evidence type="ECO:0000256" key="9">
    <source>
        <dbReference type="ARBA" id="ARBA00023239"/>
    </source>
</evidence>
<dbReference type="UniPathway" id="UPA00138"/>
<dbReference type="PROSITE" id="PS51671">
    <property type="entry name" value="ACT"/>
    <property type="match status" value="1"/>
</dbReference>
<dbReference type="RefSeq" id="WP_072936198.1">
    <property type="nucleotide sequence ID" value="NZ_FQUG01000009.1"/>
</dbReference>
<keyword evidence="15" id="KW-1185">Reference proteome</keyword>
<gene>
    <name evidence="14" type="ORF">SAMN02745190_02078</name>
</gene>
<protein>
    <recommendedName>
        <fullName evidence="11">L-serine deaminase</fullName>
    </recommendedName>
</protein>
<comment type="pathway">
    <text evidence="2 11">Carbohydrate biosynthesis; gluconeogenesis.</text>
</comment>
<dbReference type="PANTHER" id="PTHR30182">
    <property type="entry name" value="L-SERINE DEHYDRATASE"/>
    <property type="match status" value="1"/>
</dbReference>
<keyword evidence="8 11" id="KW-0411">Iron-sulfur</keyword>
<dbReference type="GO" id="GO:0003941">
    <property type="term" value="F:L-serine ammonia-lyase activity"/>
    <property type="evidence" value="ECO:0007669"/>
    <property type="project" value="UniProtKB-UniRule"/>
</dbReference>
<evidence type="ECO:0000313" key="14">
    <source>
        <dbReference type="EMBL" id="SHF20529.1"/>
    </source>
</evidence>
<dbReference type="EMBL" id="FQUG01000009">
    <property type="protein sequence ID" value="SHF20529.1"/>
    <property type="molecule type" value="Genomic_DNA"/>
</dbReference>
<evidence type="ECO:0000256" key="5">
    <source>
        <dbReference type="ARBA" id="ARBA00022485"/>
    </source>
</evidence>
<dbReference type="InterPro" id="IPR005131">
    <property type="entry name" value="Ser_deHydtase_bsu"/>
</dbReference>
<evidence type="ECO:0000256" key="7">
    <source>
        <dbReference type="ARBA" id="ARBA00023004"/>
    </source>
</evidence>
<evidence type="ECO:0000256" key="2">
    <source>
        <dbReference type="ARBA" id="ARBA00004742"/>
    </source>
</evidence>
<dbReference type="PIRSF" id="PIRSF036692">
    <property type="entry name" value="SDH_B"/>
    <property type="match status" value="1"/>
</dbReference>
<evidence type="ECO:0000313" key="15">
    <source>
        <dbReference type="Proteomes" id="UP000184404"/>
    </source>
</evidence>
<dbReference type="SUPFAM" id="SSF55021">
    <property type="entry name" value="ACT-like"/>
    <property type="match status" value="1"/>
</dbReference>
<proteinExistence type="inferred from homology"/>
<evidence type="ECO:0000256" key="12">
    <source>
        <dbReference type="RuleBase" id="RU366059"/>
    </source>
</evidence>
<accession>A0A1M4ZR57</accession>
<keyword evidence="4 11" id="KW-0312">Gluconeogenesis</keyword>
<dbReference type="SUPFAM" id="SSF143548">
    <property type="entry name" value="Serine metabolism enzymes domain"/>
    <property type="match status" value="1"/>
</dbReference>
<dbReference type="Pfam" id="PF03315">
    <property type="entry name" value="SDH_beta"/>
    <property type="match status" value="1"/>
</dbReference>
<dbReference type="CDD" id="cd04903">
    <property type="entry name" value="ACT_LSD"/>
    <property type="match status" value="1"/>
</dbReference>
<feature type="domain" description="ACT" evidence="13">
    <location>
        <begin position="147"/>
        <end position="219"/>
    </location>
</feature>
<dbReference type="GO" id="GO:0006094">
    <property type="term" value="P:gluconeogenesis"/>
    <property type="evidence" value="ECO:0007669"/>
    <property type="project" value="UniProtKB-UniRule"/>
</dbReference>
<dbReference type="PANTHER" id="PTHR30182:SF12">
    <property type="entry name" value="L-SERINE DEHYDRATASE, BETA CHAIN-RELATED"/>
    <property type="match status" value="1"/>
</dbReference>